<proteinExistence type="predicted"/>
<evidence type="ECO:0000313" key="2">
    <source>
        <dbReference type="Proteomes" id="UP000034954"/>
    </source>
</evidence>
<evidence type="ECO:0000313" key="1">
    <source>
        <dbReference type="EMBL" id="KKO18032.1"/>
    </source>
</evidence>
<dbReference type="AlphaFoldDB" id="A0A0M2UQ74"/>
<keyword evidence="2" id="KW-1185">Reference proteome</keyword>
<accession>A0A0M2UQ74</accession>
<comment type="caution">
    <text evidence="1">The sequence shown here is derived from an EMBL/GenBank/DDBJ whole genome shotgun (WGS) entry which is preliminary data.</text>
</comment>
<gene>
    <name evidence="1" type="ORF">BROFUL_03278</name>
</gene>
<dbReference type="Proteomes" id="UP000034954">
    <property type="component" value="Unassembled WGS sequence"/>
</dbReference>
<protein>
    <submittedName>
        <fullName evidence="1">Oxidoreductase</fullName>
    </submittedName>
</protein>
<dbReference type="EMBL" id="LAQJ01000300">
    <property type="protein sequence ID" value="KKO18032.1"/>
    <property type="molecule type" value="Genomic_DNA"/>
</dbReference>
<name>A0A0M2UQ74_9BACT</name>
<sequence length="46" mass="5189">MDFVVEHGENSTHILNAVSPAFTSAFSFSKFIVDEVEKKMMLKTKP</sequence>
<organism evidence="1 2">
    <name type="scientific">Candidatus Brocadia fulgida</name>
    <dbReference type="NCBI Taxonomy" id="380242"/>
    <lineage>
        <taxon>Bacteria</taxon>
        <taxon>Pseudomonadati</taxon>
        <taxon>Planctomycetota</taxon>
        <taxon>Candidatus Brocadiia</taxon>
        <taxon>Candidatus Brocadiales</taxon>
        <taxon>Candidatus Brocadiaceae</taxon>
        <taxon>Candidatus Brocadia</taxon>
    </lineage>
</organism>
<reference evidence="1 2" key="1">
    <citation type="journal article" date="2013" name="BMC Microbiol.">
        <title>Identification of the type II cytochrome c maturation pathway in anammox bacteria by comparative genomics.</title>
        <authorList>
            <person name="Ferousi C."/>
            <person name="Speth D.R."/>
            <person name="Reimann J."/>
            <person name="Op den Camp H.J."/>
            <person name="Allen J.W."/>
            <person name="Keltjens J.T."/>
            <person name="Jetten M.S."/>
        </authorList>
    </citation>
    <scope>NUCLEOTIDE SEQUENCE [LARGE SCALE GENOMIC DNA]</scope>
    <source>
        <strain evidence="1">RU1</strain>
    </source>
</reference>